<name>A0A9Q1MWT1_9SOLA</name>
<dbReference type="PROSITE" id="PS50088">
    <property type="entry name" value="ANK_REPEAT"/>
    <property type="match status" value="1"/>
</dbReference>
<dbReference type="PANTHER" id="PTHR24177">
    <property type="entry name" value="CASKIN"/>
    <property type="match status" value="1"/>
</dbReference>
<dbReference type="AlphaFoldDB" id="A0A9Q1MWT1"/>
<evidence type="ECO:0000313" key="5">
    <source>
        <dbReference type="EMBL" id="KAJ8567774.1"/>
    </source>
</evidence>
<dbReference type="OrthoDB" id="1921232at2759"/>
<feature type="transmembrane region" description="Helical" evidence="3">
    <location>
        <begin position="739"/>
        <end position="760"/>
    </location>
</feature>
<keyword evidence="1" id="KW-0040">ANK repeat</keyword>
<dbReference type="PANTHER" id="PTHR24177:SF292">
    <property type="entry name" value="ANKYRIN REPEAT FAMILY PROTEIN-RELATED"/>
    <property type="match status" value="1"/>
</dbReference>
<keyword evidence="3" id="KW-0812">Transmembrane</keyword>
<feature type="region of interest" description="Disordered" evidence="2">
    <location>
        <begin position="105"/>
        <end position="131"/>
    </location>
</feature>
<dbReference type="InterPro" id="IPR036770">
    <property type="entry name" value="Ankyrin_rpt-contain_sf"/>
</dbReference>
<dbReference type="Pfam" id="PF13962">
    <property type="entry name" value="PGG"/>
    <property type="match status" value="1"/>
</dbReference>
<dbReference type="PROSITE" id="PS50297">
    <property type="entry name" value="ANK_REP_REGION"/>
    <property type="match status" value="1"/>
</dbReference>
<dbReference type="EMBL" id="JAJAGQ010000003">
    <property type="protein sequence ID" value="KAJ8567774.1"/>
    <property type="molecule type" value="Genomic_DNA"/>
</dbReference>
<dbReference type="GO" id="GO:0016020">
    <property type="term" value="C:membrane"/>
    <property type="evidence" value="ECO:0007669"/>
    <property type="project" value="TreeGrafter"/>
</dbReference>
<feature type="region of interest" description="Disordered" evidence="2">
    <location>
        <begin position="178"/>
        <end position="208"/>
    </location>
</feature>
<feature type="repeat" description="ANK" evidence="1">
    <location>
        <begin position="371"/>
        <end position="393"/>
    </location>
</feature>
<evidence type="ECO:0000256" key="2">
    <source>
        <dbReference type="SAM" id="MobiDB-lite"/>
    </source>
</evidence>
<evidence type="ECO:0000259" key="4">
    <source>
        <dbReference type="Pfam" id="PF13962"/>
    </source>
</evidence>
<dbReference type="Gene3D" id="1.25.40.20">
    <property type="entry name" value="Ankyrin repeat-containing domain"/>
    <property type="match status" value="2"/>
</dbReference>
<comment type="caution">
    <text evidence="5">The sequence shown here is derived from an EMBL/GenBank/DDBJ whole genome shotgun (WGS) entry which is preliminary data.</text>
</comment>
<evidence type="ECO:0000256" key="1">
    <source>
        <dbReference type="PROSITE-ProRule" id="PRU00023"/>
    </source>
</evidence>
<dbReference type="InterPro" id="IPR026961">
    <property type="entry name" value="PGG_dom"/>
</dbReference>
<feature type="transmembrane region" description="Helical" evidence="3">
    <location>
        <begin position="701"/>
        <end position="719"/>
    </location>
</feature>
<gene>
    <name evidence="5" type="ORF">K7X08_019982</name>
</gene>
<feature type="transmembrane region" description="Helical" evidence="3">
    <location>
        <begin position="810"/>
        <end position="831"/>
    </location>
</feature>
<keyword evidence="3" id="KW-0472">Membrane</keyword>
<proteinExistence type="predicted"/>
<feature type="domain" description="PGG" evidence="4">
    <location>
        <begin position="691"/>
        <end position="804"/>
    </location>
</feature>
<dbReference type="Pfam" id="PF12796">
    <property type="entry name" value="Ank_2"/>
    <property type="match status" value="1"/>
</dbReference>
<dbReference type="SMART" id="SM00248">
    <property type="entry name" value="ANK"/>
    <property type="match status" value="5"/>
</dbReference>
<dbReference type="FunFam" id="1.25.40.20:FF:000412">
    <property type="entry name" value="Ankyrin repeat-containing protein ITN1 isoform C"/>
    <property type="match status" value="1"/>
</dbReference>
<feature type="compositionally biased region" description="Polar residues" evidence="2">
    <location>
        <begin position="186"/>
        <end position="208"/>
    </location>
</feature>
<evidence type="ECO:0000313" key="6">
    <source>
        <dbReference type="Proteomes" id="UP001152561"/>
    </source>
</evidence>
<reference evidence="6" key="1">
    <citation type="journal article" date="2023" name="Proc. Natl. Acad. Sci. U.S.A.">
        <title>Genomic and structural basis for evolution of tropane alkaloid biosynthesis.</title>
        <authorList>
            <person name="Wanga Y.-J."/>
            <person name="Taina T."/>
            <person name="Yua J.-Y."/>
            <person name="Lia J."/>
            <person name="Xua B."/>
            <person name="Chenc J."/>
            <person name="D'Auriad J.C."/>
            <person name="Huanga J.-P."/>
            <person name="Huanga S.-X."/>
        </authorList>
    </citation>
    <scope>NUCLEOTIDE SEQUENCE [LARGE SCALE GENOMIC DNA]</scope>
    <source>
        <strain evidence="6">cv. KIB-2019</strain>
    </source>
</reference>
<sequence length="858" mass="96315">MFKLWYRFIIAPRLGLYRGENILKRYYKPSREGRHCYHQQEVRRSGWDVVAVIEEIKEAEPEIGNKSLDGSETLYVNGDHFGESIEGDAVKAEVASQSSVITRSITSSEQMLEASGEAKDKKDEEADLEGSISYGKTDSMCFGSSETAKQFIEELEREYSGGSYSNAEDSQEIDGQIVTDSDNERNSVPSTTATSEGVSLRNSSFNTRSSTPQHVVAIQFNQGVHQAEATVLPSPIQREAVSRPTAPAPQTLPTSFLRPRTKPINLTMYVPLCQAALGGNWEKAKEFFNVHPDATSARITKGWETTLHIAAGANKVQFVEELVKLMSPLELALQNKYDNTALCFAAASGLTRIAKVMVMKNQFLPMVRGSKGVTPLHMAALLGHREMVWYLYSVTDYQYLSKEDYISLLTATINSNLFDVALHILQHMPELGIERDQNEDTILHILARKPLAFSDKNGLGIWQRFIYTYVSVHLQNRTSNMSSGSRGNNNTKAYLFITRLVRHLLKTLGVRKVLETKLVHLQALELVKRSWKEILLLNDSQIGNLLRSPSRPLFVAAELGNFEFIVELIQSYPDLIWKVDEESQSIFHIAVIHRQEKIYKLIYNIGAHKDIITSYKSRNNENILHLAAKLAPTNRLGIVSGAALQMQQELLWFKEVETIVQASYKEMRDSKGRTPRMLFTEEHKELVKEGEKWMKETASSCMLVAALITTVMFAAIFTVPGGSNNDTGTPIFLKEKTFILFSMMDALALFSSVISILMFLSILTSRYAEEDFLSTLPKRLIIGFISLFIAIAAMLVAFSSSFFIVLGHQMAWIVIPVAALASIPITLFAFLQFPLLSDMIRSAYGSGIFTFTSKDKIY</sequence>
<evidence type="ECO:0000256" key="3">
    <source>
        <dbReference type="SAM" id="Phobius"/>
    </source>
</evidence>
<keyword evidence="3" id="KW-1133">Transmembrane helix</keyword>
<feature type="transmembrane region" description="Helical" evidence="3">
    <location>
        <begin position="780"/>
        <end position="804"/>
    </location>
</feature>
<keyword evidence="6" id="KW-1185">Reference proteome</keyword>
<protein>
    <recommendedName>
        <fullName evidence="4">PGG domain-containing protein</fullName>
    </recommendedName>
</protein>
<dbReference type="SUPFAM" id="SSF48403">
    <property type="entry name" value="Ankyrin repeat"/>
    <property type="match status" value="2"/>
</dbReference>
<dbReference type="Proteomes" id="UP001152561">
    <property type="component" value="Unassembled WGS sequence"/>
</dbReference>
<organism evidence="5 6">
    <name type="scientific">Anisodus acutangulus</name>
    <dbReference type="NCBI Taxonomy" id="402998"/>
    <lineage>
        <taxon>Eukaryota</taxon>
        <taxon>Viridiplantae</taxon>
        <taxon>Streptophyta</taxon>
        <taxon>Embryophyta</taxon>
        <taxon>Tracheophyta</taxon>
        <taxon>Spermatophyta</taxon>
        <taxon>Magnoliopsida</taxon>
        <taxon>eudicotyledons</taxon>
        <taxon>Gunneridae</taxon>
        <taxon>Pentapetalae</taxon>
        <taxon>asterids</taxon>
        <taxon>lamiids</taxon>
        <taxon>Solanales</taxon>
        <taxon>Solanaceae</taxon>
        <taxon>Solanoideae</taxon>
        <taxon>Hyoscyameae</taxon>
        <taxon>Anisodus</taxon>
    </lineage>
</organism>
<dbReference type="InterPro" id="IPR002110">
    <property type="entry name" value="Ankyrin_rpt"/>
</dbReference>
<accession>A0A9Q1MWT1</accession>